<keyword evidence="13" id="KW-1185">Reference proteome</keyword>
<sequence length="234" mass="26286">MDGSSSTTSVVFGSHIGSHQPTPTSSYQTKEIVLYGSILDTQVETLVQRLKGLCDPGVVYFNEHEMVMSLRTGHDADVTVRIRRHHKDTLYSSTHNMWHLRYIGGPEPDATCPAIVRKCIDSVMTTPVNTSMMEVVKALGLRMDFEYLAKGQLFTKGNVKVIIEQLQKTDRPGSYQEQDLKLISDSHLITMTMSLPENGDYKSAAKHIREFADQLVPLTCMEKVDYWVKKSSTA</sequence>
<dbReference type="GO" id="GO:0006357">
    <property type="term" value="P:regulation of transcription by RNA polymerase II"/>
    <property type="evidence" value="ECO:0007669"/>
    <property type="project" value="InterPro"/>
</dbReference>
<keyword evidence="7 10" id="KW-0539">Nucleus</keyword>
<protein>
    <recommendedName>
        <fullName evidence="4 10">Mediator of RNA polymerase II transcription subunit 18</fullName>
    </recommendedName>
    <alternativeName>
        <fullName evidence="9 10">Mediator complex subunit 18</fullName>
    </alternativeName>
</protein>
<dbReference type="FunFam" id="2.40.320.10:FF:000013">
    <property type="entry name" value="Mediator of RNA polymerase II transcription subunit 18"/>
    <property type="match status" value="1"/>
</dbReference>
<dbReference type="STRING" id="34508.A0A4U5MW43"/>
<dbReference type="Pfam" id="PF09637">
    <property type="entry name" value="Med18"/>
    <property type="match status" value="1"/>
</dbReference>
<dbReference type="PANTHER" id="PTHR13321">
    <property type="entry name" value="MEDIATOR OF RNA POLYMERASE II TRANSCRIPTION, SUBUNIT 18"/>
    <property type="match status" value="1"/>
</dbReference>
<feature type="region of interest" description="Disordered" evidence="11">
    <location>
        <begin position="1"/>
        <end position="25"/>
    </location>
</feature>
<reference evidence="12 13" key="2">
    <citation type="journal article" date="2019" name="G3 (Bethesda)">
        <title>Hybrid Assembly of the Genome of the Entomopathogenic Nematode Steinernema carpocapsae Identifies the X-Chromosome.</title>
        <authorList>
            <person name="Serra L."/>
            <person name="Macchietto M."/>
            <person name="Macias-Munoz A."/>
            <person name="McGill C.J."/>
            <person name="Rodriguez I.M."/>
            <person name="Rodriguez B."/>
            <person name="Murad R."/>
            <person name="Mortazavi A."/>
        </authorList>
    </citation>
    <scope>NUCLEOTIDE SEQUENCE [LARGE SCALE GENOMIC DNA]</scope>
    <source>
        <strain evidence="12 13">ALL</strain>
    </source>
</reference>
<dbReference type="PANTHER" id="PTHR13321:SF2">
    <property type="entry name" value="MEDIATOR OF RNA POLYMERASE II TRANSCRIPTION SUBUNIT 18"/>
    <property type="match status" value="1"/>
</dbReference>
<proteinExistence type="inferred from homology"/>
<organism evidence="12 13">
    <name type="scientific">Steinernema carpocapsae</name>
    <name type="common">Entomopathogenic nematode</name>
    <dbReference type="NCBI Taxonomy" id="34508"/>
    <lineage>
        <taxon>Eukaryota</taxon>
        <taxon>Metazoa</taxon>
        <taxon>Ecdysozoa</taxon>
        <taxon>Nematoda</taxon>
        <taxon>Chromadorea</taxon>
        <taxon>Rhabditida</taxon>
        <taxon>Tylenchina</taxon>
        <taxon>Panagrolaimomorpha</taxon>
        <taxon>Strongyloidoidea</taxon>
        <taxon>Steinernematidae</taxon>
        <taxon>Steinernema</taxon>
    </lineage>
</organism>
<dbReference type="EMBL" id="AZBU02000006">
    <property type="protein sequence ID" value="TKR73812.1"/>
    <property type="molecule type" value="Genomic_DNA"/>
</dbReference>
<dbReference type="Proteomes" id="UP000298663">
    <property type="component" value="Unassembled WGS sequence"/>
</dbReference>
<keyword evidence="6 10" id="KW-0804">Transcription</keyword>
<evidence type="ECO:0000256" key="7">
    <source>
        <dbReference type="ARBA" id="ARBA00023242"/>
    </source>
</evidence>
<dbReference type="OrthoDB" id="10018982at2759"/>
<comment type="similarity">
    <text evidence="2 10">Belongs to the Mediator complex subunit 18 family.</text>
</comment>
<dbReference type="GO" id="GO:0016592">
    <property type="term" value="C:mediator complex"/>
    <property type="evidence" value="ECO:0007669"/>
    <property type="project" value="InterPro"/>
</dbReference>
<dbReference type="GO" id="GO:0003712">
    <property type="term" value="F:transcription coregulator activity"/>
    <property type="evidence" value="ECO:0007669"/>
    <property type="project" value="InterPro"/>
</dbReference>
<evidence type="ECO:0000256" key="3">
    <source>
        <dbReference type="ARBA" id="ARBA00011837"/>
    </source>
</evidence>
<keyword evidence="10" id="KW-0010">Activator</keyword>
<feature type="compositionally biased region" description="Low complexity" evidence="11">
    <location>
        <begin position="1"/>
        <end position="14"/>
    </location>
</feature>
<keyword evidence="5 10" id="KW-0805">Transcription regulation</keyword>
<evidence type="ECO:0000256" key="9">
    <source>
        <dbReference type="ARBA" id="ARBA00032012"/>
    </source>
</evidence>
<evidence type="ECO:0000256" key="6">
    <source>
        <dbReference type="ARBA" id="ARBA00023163"/>
    </source>
</evidence>
<evidence type="ECO:0000256" key="10">
    <source>
        <dbReference type="RuleBase" id="RU364150"/>
    </source>
</evidence>
<evidence type="ECO:0000313" key="13">
    <source>
        <dbReference type="Proteomes" id="UP000298663"/>
    </source>
</evidence>
<evidence type="ECO:0000256" key="5">
    <source>
        <dbReference type="ARBA" id="ARBA00023015"/>
    </source>
</evidence>
<evidence type="ECO:0000256" key="4">
    <source>
        <dbReference type="ARBA" id="ARBA00019612"/>
    </source>
</evidence>
<gene>
    <name evidence="10" type="primary">MED18</name>
    <name evidence="12" type="ORF">L596_021080</name>
</gene>
<reference evidence="12 13" key="1">
    <citation type="journal article" date="2015" name="Genome Biol.">
        <title>Comparative genomics of Steinernema reveals deeply conserved gene regulatory networks.</title>
        <authorList>
            <person name="Dillman A.R."/>
            <person name="Macchietto M."/>
            <person name="Porter C.F."/>
            <person name="Rogers A."/>
            <person name="Williams B."/>
            <person name="Antoshechkin I."/>
            <person name="Lee M.M."/>
            <person name="Goodwin Z."/>
            <person name="Lu X."/>
            <person name="Lewis E.E."/>
            <person name="Goodrich-Blair H."/>
            <person name="Stock S.P."/>
            <person name="Adams B.J."/>
            <person name="Sternberg P.W."/>
            <person name="Mortazavi A."/>
        </authorList>
    </citation>
    <scope>NUCLEOTIDE SEQUENCE [LARGE SCALE GENOMIC DNA]</scope>
    <source>
        <strain evidence="12 13">ALL</strain>
    </source>
</reference>
<evidence type="ECO:0000256" key="8">
    <source>
        <dbReference type="ARBA" id="ARBA00025687"/>
    </source>
</evidence>
<dbReference type="Gene3D" id="2.40.320.10">
    <property type="entry name" value="Hypothetical Protein Pfu-838710-001"/>
    <property type="match status" value="1"/>
</dbReference>
<accession>A0A4U5MW43</accession>
<evidence type="ECO:0000313" key="12">
    <source>
        <dbReference type="EMBL" id="TKR73812.1"/>
    </source>
</evidence>
<dbReference type="GO" id="GO:0070847">
    <property type="term" value="C:core mediator complex"/>
    <property type="evidence" value="ECO:0007669"/>
    <property type="project" value="TreeGrafter"/>
</dbReference>
<evidence type="ECO:0000256" key="1">
    <source>
        <dbReference type="ARBA" id="ARBA00004123"/>
    </source>
</evidence>
<comment type="caution">
    <text evidence="12">The sequence shown here is derived from an EMBL/GenBank/DDBJ whole genome shotgun (WGS) entry which is preliminary data.</text>
</comment>
<comment type="subcellular location">
    <subcellularLocation>
        <location evidence="1 10">Nucleus</location>
    </subcellularLocation>
</comment>
<dbReference type="InterPro" id="IPR019095">
    <property type="entry name" value="Mediator_Med18"/>
</dbReference>
<comment type="subunit">
    <text evidence="3 10">Component of the Mediator complex.</text>
</comment>
<dbReference type="GO" id="GO:0006369">
    <property type="term" value="P:termination of RNA polymerase II transcription"/>
    <property type="evidence" value="ECO:0007669"/>
    <property type="project" value="TreeGrafter"/>
</dbReference>
<evidence type="ECO:0000256" key="2">
    <source>
        <dbReference type="ARBA" id="ARBA00009814"/>
    </source>
</evidence>
<evidence type="ECO:0000256" key="11">
    <source>
        <dbReference type="SAM" id="MobiDB-lite"/>
    </source>
</evidence>
<name>A0A4U5MW43_STECR</name>
<comment type="function">
    <text evidence="8 10">Component of the Mediator complex, a coactivator involved in the regulated transcription of nearly all RNA polymerase II-dependent genes. Mediator functions as a bridge to convey information from gene-specific regulatory proteins to the basal RNA polymerase II transcription machinery. Mediator is recruited to promoters by direct interactions with regulatory proteins and serves as a scaffold for the assembly of a functional preinitiation complex with RNA polymerase II and the general transcription factors.</text>
</comment>
<dbReference type="AlphaFoldDB" id="A0A4U5MW43"/>